<dbReference type="AlphaFoldDB" id="A0AAJ4JZ45"/>
<feature type="domain" description="KAP NTPase" evidence="1">
    <location>
        <begin position="60"/>
        <end position="203"/>
    </location>
</feature>
<reference evidence="2 3" key="1">
    <citation type="submission" date="2019-11" db="EMBL/GenBank/DDBJ databases">
        <title>Whole genome sequencing and comparative genomics analyses of five strains of Spiroplasma citri.</title>
        <authorList>
            <person name="Yokomi R."/>
            <person name="Chen J."/>
            <person name="Rattner R."/>
            <person name="Vidalakis G."/>
        </authorList>
    </citation>
    <scope>NUCLEOTIDE SEQUENCE [LARGE SCALE GENOMIC DNA]</scope>
    <source>
        <strain evidence="2 3">BR12</strain>
    </source>
</reference>
<evidence type="ECO:0000313" key="2">
    <source>
        <dbReference type="EMBL" id="QIA69371.1"/>
    </source>
</evidence>
<dbReference type="Proteomes" id="UP000464735">
    <property type="component" value="Chromosome"/>
</dbReference>
<dbReference type="InterPro" id="IPR011646">
    <property type="entry name" value="KAP_P-loop"/>
</dbReference>
<gene>
    <name evidence="2" type="ORF">GL298_07655</name>
</gene>
<dbReference type="Pfam" id="PF07693">
    <property type="entry name" value="KAP_NTPase"/>
    <property type="match status" value="1"/>
</dbReference>
<sequence>MRNRVKKKYQVKIFNIWEYEISNNIFISILCDILRFFNYKSEDKFDLIKLLKSILTISTEYAINFASNYFKIESPLKYIKKIINKSKCKEENLLQFDNYNEAIKEIIRQINLYTQYSKNIFIFDELDRCTIPKMIEFLSIIKNILFRLNNCFFIVSCDSDRINKMLNQNENNGINQNENYTDKIFYHTINIENLSNFDNTIICINNVMIKDHLLKDYGKIYKAINRTKNLILFLKINKNNINLELFEFITFWIYYKNINLLKSNKNLANKNLYSLTKKINNATNNIFLKEEKIHLKMYFMKL</sequence>
<evidence type="ECO:0000259" key="1">
    <source>
        <dbReference type="Pfam" id="PF07693"/>
    </source>
</evidence>
<dbReference type="RefSeq" id="WP_164106026.1">
    <property type="nucleotide sequence ID" value="NZ_CP046368.1"/>
</dbReference>
<name>A0AAJ4JZ45_SPICI</name>
<protein>
    <recommendedName>
        <fullName evidence="1">KAP NTPase domain-containing protein</fullName>
    </recommendedName>
</protein>
<proteinExistence type="predicted"/>
<accession>A0AAJ4JZ45</accession>
<dbReference type="EMBL" id="CP046368">
    <property type="protein sequence ID" value="QIA69371.1"/>
    <property type="molecule type" value="Genomic_DNA"/>
</dbReference>
<evidence type="ECO:0000313" key="3">
    <source>
        <dbReference type="Proteomes" id="UP000464735"/>
    </source>
</evidence>
<organism evidence="2 3">
    <name type="scientific">Spiroplasma citri</name>
    <dbReference type="NCBI Taxonomy" id="2133"/>
    <lineage>
        <taxon>Bacteria</taxon>
        <taxon>Bacillati</taxon>
        <taxon>Mycoplasmatota</taxon>
        <taxon>Mollicutes</taxon>
        <taxon>Entomoplasmatales</taxon>
        <taxon>Spiroplasmataceae</taxon>
        <taxon>Spiroplasma</taxon>
    </lineage>
</organism>